<proteinExistence type="predicted"/>
<dbReference type="EMBL" id="JAHLQT010003582">
    <property type="protein sequence ID" value="KAG7176378.1"/>
    <property type="molecule type" value="Genomic_DNA"/>
</dbReference>
<dbReference type="AlphaFoldDB" id="A0A8J5NBD7"/>
<keyword evidence="2" id="KW-1185">Reference proteome</keyword>
<organism evidence="1 2">
    <name type="scientific">Homarus americanus</name>
    <name type="common">American lobster</name>
    <dbReference type="NCBI Taxonomy" id="6706"/>
    <lineage>
        <taxon>Eukaryota</taxon>
        <taxon>Metazoa</taxon>
        <taxon>Ecdysozoa</taxon>
        <taxon>Arthropoda</taxon>
        <taxon>Crustacea</taxon>
        <taxon>Multicrustacea</taxon>
        <taxon>Malacostraca</taxon>
        <taxon>Eumalacostraca</taxon>
        <taxon>Eucarida</taxon>
        <taxon>Decapoda</taxon>
        <taxon>Pleocyemata</taxon>
        <taxon>Astacidea</taxon>
        <taxon>Nephropoidea</taxon>
        <taxon>Nephropidae</taxon>
        <taxon>Homarus</taxon>
    </lineage>
</organism>
<accession>A0A8J5NBD7</accession>
<name>A0A8J5NBD7_HOMAM</name>
<reference evidence="1" key="1">
    <citation type="journal article" date="2021" name="Sci. Adv.">
        <title>The American lobster genome reveals insights on longevity, neural, and immune adaptations.</title>
        <authorList>
            <person name="Polinski J.M."/>
            <person name="Zimin A.V."/>
            <person name="Clark K.F."/>
            <person name="Kohn A.B."/>
            <person name="Sadowski N."/>
            <person name="Timp W."/>
            <person name="Ptitsyn A."/>
            <person name="Khanna P."/>
            <person name="Romanova D.Y."/>
            <person name="Williams P."/>
            <person name="Greenwood S.J."/>
            <person name="Moroz L.L."/>
            <person name="Walt D.R."/>
            <person name="Bodnar A.G."/>
        </authorList>
    </citation>
    <scope>NUCLEOTIDE SEQUENCE</scope>
    <source>
        <strain evidence="1">GMGI-L3</strain>
    </source>
</reference>
<comment type="caution">
    <text evidence="1">The sequence shown here is derived from an EMBL/GenBank/DDBJ whole genome shotgun (WGS) entry which is preliminary data.</text>
</comment>
<dbReference type="Proteomes" id="UP000747542">
    <property type="component" value="Unassembled WGS sequence"/>
</dbReference>
<evidence type="ECO:0000313" key="1">
    <source>
        <dbReference type="EMBL" id="KAG7176378.1"/>
    </source>
</evidence>
<sequence>MCKEMNVESVLKALWIRSSRCANFRCPEKLDMSFCNMVVDSAITSLSERFHSLDVRDEFRVLFHCKEISFDALTTQVSGAEHHVVQSQTLMERNWPWR</sequence>
<protein>
    <submittedName>
        <fullName evidence="1">Uncharacterized protein</fullName>
    </submittedName>
</protein>
<gene>
    <name evidence="1" type="ORF">Hamer_G009182</name>
</gene>
<evidence type="ECO:0000313" key="2">
    <source>
        <dbReference type="Proteomes" id="UP000747542"/>
    </source>
</evidence>